<feature type="domain" description="Response regulatory" evidence="3">
    <location>
        <begin position="4"/>
        <end position="119"/>
    </location>
</feature>
<keyword evidence="5" id="KW-1185">Reference proteome</keyword>
<dbReference type="InterPro" id="IPR011006">
    <property type="entry name" value="CheY-like_superfamily"/>
</dbReference>
<keyword evidence="1 2" id="KW-0597">Phosphoprotein</keyword>
<name>A0ABW9JCE7_9SPHI</name>
<dbReference type="InterPro" id="IPR050595">
    <property type="entry name" value="Bact_response_regulator"/>
</dbReference>
<protein>
    <submittedName>
        <fullName evidence="4">PleD family two-component system response regulator</fullName>
    </submittedName>
</protein>
<dbReference type="Proteomes" id="UP001517247">
    <property type="component" value="Unassembled WGS sequence"/>
</dbReference>
<dbReference type="PANTHER" id="PTHR44591">
    <property type="entry name" value="STRESS RESPONSE REGULATOR PROTEIN 1"/>
    <property type="match status" value="1"/>
</dbReference>
<evidence type="ECO:0000256" key="1">
    <source>
        <dbReference type="ARBA" id="ARBA00022553"/>
    </source>
</evidence>
<accession>A0ABW9JCE7</accession>
<evidence type="ECO:0000256" key="2">
    <source>
        <dbReference type="PROSITE-ProRule" id="PRU00169"/>
    </source>
</evidence>
<comment type="caution">
    <text evidence="4">The sequence shown here is derived from an EMBL/GenBank/DDBJ whole genome shotgun (WGS) entry which is preliminary data.</text>
</comment>
<dbReference type="PROSITE" id="PS50110">
    <property type="entry name" value="RESPONSE_REGULATORY"/>
    <property type="match status" value="1"/>
</dbReference>
<dbReference type="InterPro" id="IPR001789">
    <property type="entry name" value="Sig_transdc_resp-reg_receiver"/>
</dbReference>
<feature type="modified residue" description="4-aspartylphosphate" evidence="2">
    <location>
        <position position="52"/>
    </location>
</feature>
<reference evidence="4 5" key="1">
    <citation type="submission" date="2024-12" db="EMBL/GenBank/DDBJ databases">
        <authorList>
            <person name="Hu S."/>
        </authorList>
    </citation>
    <scope>NUCLEOTIDE SEQUENCE [LARGE SCALE GENOMIC DNA]</scope>
    <source>
        <strain evidence="4 5">THG-T11</strain>
    </source>
</reference>
<dbReference type="SUPFAM" id="SSF52172">
    <property type="entry name" value="CheY-like"/>
    <property type="match status" value="1"/>
</dbReference>
<evidence type="ECO:0000313" key="5">
    <source>
        <dbReference type="Proteomes" id="UP001517247"/>
    </source>
</evidence>
<sequence>MKKRILTIEDDPDILEILNIIFQEEDYEIISNSNGMSVDEIMLVHPDLVLLDVRIVGFNKTGVQLCEELKAFTATSHLPVILLSAEQNLPQMAASCGADAYVVKPFDIDGLISVVNKFTS</sequence>
<gene>
    <name evidence="4" type="ORF">E6A44_018520</name>
</gene>
<dbReference type="SMART" id="SM00448">
    <property type="entry name" value="REC"/>
    <property type="match status" value="1"/>
</dbReference>
<proteinExistence type="predicted"/>
<evidence type="ECO:0000259" key="3">
    <source>
        <dbReference type="PROSITE" id="PS50110"/>
    </source>
</evidence>
<dbReference type="PANTHER" id="PTHR44591:SF3">
    <property type="entry name" value="RESPONSE REGULATORY DOMAIN-CONTAINING PROTEIN"/>
    <property type="match status" value="1"/>
</dbReference>
<dbReference type="EMBL" id="SSHJ02000009">
    <property type="protein sequence ID" value="MFN0257585.1"/>
    <property type="molecule type" value="Genomic_DNA"/>
</dbReference>
<dbReference type="Gene3D" id="3.40.50.2300">
    <property type="match status" value="1"/>
</dbReference>
<evidence type="ECO:0000313" key="4">
    <source>
        <dbReference type="EMBL" id="MFN0257585.1"/>
    </source>
</evidence>
<dbReference type="Pfam" id="PF00072">
    <property type="entry name" value="Response_reg"/>
    <property type="match status" value="1"/>
</dbReference>
<dbReference type="RefSeq" id="WP_138724703.1">
    <property type="nucleotide sequence ID" value="NZ_SSHJ02000009.1"/>
</dbReference>
<organism evidence="4 5">
    <name type="scientific">Pedobacter ureilyticus</name>
    <dbReference type="NCBI Taxonomy" id="1393051"/>
    <lineage>
        <taxon>Bacteria</taxon>
        <taxon>Pseudomonadati</taxon>
        <taxon>Bacteroidota</taxon>
        <taxon>Sphingobacteriia</taxon>
        <taxon>Sphingobacteriales</taxon>
        <taxon>Sphingobacteriaceae</taxon>
        <taxon>Pedobacter</taxon>
    </lineage>
</organism>